<dbReference type="InterPro" id="IPR006139">
    <property type="entry name" value="D-isomer_2_OHA_DH_cat_dom"/>
</dbReference>
<dbReference type="PANTHER" id="PTHR43026:SF1">
    <property type="entry name" value="2-HYDROXYACID DEHYDROGENASE HOMOLOG 1-RELATED"/>
    <property type="match status" value="1"/>
</dbReference>
<feature type="domain" description="D-isomer specific 2-hydroxyacid dehydrogenase catalytic" evidence="4">
    <location>
        <begin position="2"/>
        <end position="263"/>
    </location>
</feature>
<dbReference type="PANTHER" id="PTHR43026">
    <property type="entry name" value="2-HYDROXYACID DEHYDROGENASE HOMOLOG 1-RELATED"/>
    <property type="match status" value="1"/>
</dbReference>
<keyword evidence="3" id="KW-0560">Oxidoreductase</keyword>
<feature type="domain" description="D-isomer specific 2-hydroxyacid dehydrogenase NAD-binding" evidence="5">
    <location>
        <begin position="70"/>
        <end position="244"/>
    </location>
</feature>
<dbReference type="Pfam" id="PF00389">
    <property type="entry name" value="2-Hacid_dh"/>
    <property type="match status" value="1"/>
</dbReference>
<dbReference type="GO" id="GO:0051287">
    <property type="term" value="F:NAD binding"/>
    <property type="evidence" value="ECO:0007669"/>
    <property type="project" value="InterPro"/>
</dbReference>
<evidence type="ECO:0000259" key="4">
    <source>
        <dbReference type="Pfam" id="PF00389"/>
    </source>
</evidence>
<evidence type="ECO:0000256" key="2">
    <source>
        <dbReference type="ARBA" id="ARBA00023027"/>
    </source>
</evidence>
<evidence type="ECO:0000259" key="5">
    <source>
        <dbReference type="Pfam" id="PF02826"/>
    </source>
</evidence>
<dbReference type="InterPro" id="IPR058205">
    <property type="entry name" value="D-LDH-like"/>
</dbReference>
<comment type="caution">
    <text evidence="6">The sequence shown here is derived from an EMBL/GenBank/DDBJ whole genome shotgun (WGS) entry which is preliminary data.</text>
</comment>
<dbReference type="InterPro" id="IPR006140">
    <property type="entry name" value="D-isomer_DH_NAD-bd"/>
</dbReference>
<evidence type="ECO:0000313" key="6">
    <source>
        <dbReference type="EMBL" id="MCA9379292.1"/>
    </source>
</evidence>
<dbReference type="Pfam" id="PF02826">
    <property type="entry name" value="2-Hacid_dh_C"/>
    <property type="match status" value="1"/>
</dbReference>
<name>A0A955KYY5_9BACT</name>
<sequence>KARGFPVVSIFVDSKISADDLRALRDAGLRRIVIRAAGCNMVDVPIATELGVEVCRVADYSPESIAEHAFALLLALQRRLMTEREHHQVLKNDRSSALMGSTLSGKTIGLYGVGKIGRLVAQIAAGFQMQIVFYDKFIDTLPGARKVGSLGELFASSDVVSVHVPLTPETKNSVTAEVLAASKPGLTLINTSRGDVVNSEAVVQALDSGKLSALGVDVWDSGDVDDRFDERLLRHNVIQTEHIGFFTREAVGEILRQTIENVNGTGREENRVVSCS</sequence>
<dbReference type="Proteomes" id="UP000760819">
    <property type="component" value="Unassembled WGS sequence"/>
</dbReference>
<dbReference type="SUPFAM" id="SSF51735">
    <property type="entry name" value="NAD(P)-binding Rossmann-fold domains"/>
    <property type="match status" value="1"/>
</dbReference>
<dbReference type="GO" id="GO:0008720">
    <property type="term" value="F:D-lactate dehydrogenase (NAD+) activity"/>
    <property type="evidence" value="ECO:0007669"/>
    <property type="project" value="TreeGrafter"/>
</dbReference>
<keyword evidence="2" id="KW-0520">NAD</keyword>
<comment type="similarity">
    <text evidence="1 3">Belongs to the D-isomer specific 2-hydroxyacid dehydrogenase family.</text>
</comment>
<organism evidence="6 7">
    <name type="scientific">Candidatus Dojkabacteria bacterium</name>
    <dbReference type="NCBI Taxonomy" id="2099670"/>
    <lineage>
        <taxon>Bacteria</taxon>
        <taxon>Candidatus Dojkabacteria</taxon>
    </lineage>
</organism>
<accession>A0A955KYY5</accession>
<dbReference type="AlphaFoldDB" id="A0A955KYY5"/>
<dbReference type="Gene3D" id="3.40.50.720">
    <property type="entry name" value="NAD(P)-binding Rossmann-like Domain"/>
    <property type="match status" value="2"/>
</dbReference>
<dbReference type="EMBL" id="JAGQLI010000131">
    <property type="protein sequence ID" value="MCA9379292.1"/>
    <property type="molecule type" value="Genomic_DNA"/>
</dbReference>
<protein>
    <submittedName>
        <fullName evidence="6">2-hydroxyacid dehydrogenase</fullName>
    </submittedName>
</protein>
<dbReference type="InterPro" id="IPR036291">
    <property type="entry name" value="NAD(P)-bd_dom_sf"/>
</dbReference>
<evidence type="ECO:0000313" key="7">
    <source>
        <dbReference type="Proteomes" id="UP000760819"/>
    </source>
</evidence>
<gene>
    <name evidence="6" type="ORF">KC640_02590</name>
</gene>
<reference evidence="6" key="1">
    <citation type="submission" date="2020-04" db="EMBL/GenBank/DDBJ databases">
        <authorList>
            <person name="Zhang T."/>
        </authorList>
    </citation>
    <scope>NUCLEOTIDE SEQUENCE</scope>
    <source>
        <strain evidence="6">HKST-UBA12</strain>
    </source>
</reference>
<proteinExistence type="inferred from homology"/>
<feature type="non-terminal residue" evidence="6">
    <location>
        <position position="1"/>
    </location>
</feature>
<evidence type="ECO:0000256" key="3">
    <source>
        <dbReference type="RuleBase" id="RU003719"/>
    </source>
</evidence>
<dbReference type="SUPFAM" id="SSF52283">
    <property type="entry name" value="Formate/glycerate dehydrogenase catalytic domain-like"/>
    <property type="match status" value="1"/>
</dbReference>
<evidence type="ECO:0000256" key="1">
    <source>
        <dbReference type="ARBA" id="ARBA00005854"/>
    </source>
</evidence>
<reference evidence="6" key="2">
    <citation type="journal article" date="2021" name="Microbiome">
        <title>Successional dynamics and alternative stable states in a saline activated sludge microbial community over 9 years.</title>
        <authorList>
            <person name="Wang Y."/>
            <person name="Ye J."/>
            <person name="Ju F."/>
            <person name="Liu L."/>
            <person name="Boyd J.A."/>
            <person name="Deng Y."/>
            <person name="Parks D.H."/>
            <person name="Jiang X."/>
            <person name="Yin X."/>
            <person name="Woodcroft B.J."/>
            <person name="Tyson G.W."/>
            <person name="Hugenholtz P."/>
            <person name="Polz M.F."/>
            <person name="Zhang T."/>
        </authorList>
    </citation>
    <scope>NUCLEOTIDE SEQUENCE</scope>
    <source>
        <strain evidence="6">HKST-UBA12</strain>
    </source>
</reference>